<evidence type="ECO:0000256" key="5">
    <source>
        <dbReference type="ARBA" id="ARBA00022989"/>
    </source>
</evidence>
<organism evidence="8 9">
    <name type="scientific">Methylophilus luteus</name>
    <dbReference type="NCBI Taxonomy" id="640108"/>
    <lineage>
        <taxon>Bacteria</taxon>
        <taxon>Pseudomonadati</taxon>
        <taxon>Pseudomonadota</taxon>
        <taxon>Betaproteobacteria</taxon>
        <taxon>Nitrosomonadales</taxon>
        <taxon>Methylophilaceae</taxon>
        <taxon>Methylophilus</taxon>
    </lineage>
</organism>
<keyword evidence="5 7" id="KW-1133">Transmembrane helix</keyword>
<evidence type="ECO:0000256" key="6">
    <source>
        <dbReference type="ARBA" id="ARBA00023136"/>
    </source>
</evidence>
<keyword evidence="3" id="KW-1003">Cell membrane</keyword>
<comment type="subcellular location">
    <subcellularLocation>
        <location evidence="1">Cell membrane</location>
        <topology evidence="1">Multi-pass membrane protein</topology>
    </subcellularLocation>
</comment>
<evidence type="ECO:0000256" key="4">
    <source>
        <dbReference type="ARBA" id="ARBA00022692"/>
    </source>
</evidence>
<reference evidence="9" key="1">
    <citation type="journal article" date="2019" name="Int. J. Syst. Evol. Microbiol.">
        <title>The Global Catalogue of Microorganisms (GCM) 10K type strain sequencing project: providing services to taxonomists for standard genome sequencing and annotation.</title>
        <authorList>
            <consortium name="The Broad Institute Genomics Platform"/>
            <consortium name="The Broad Institute Genome Sequencing Center for Infectious Disease"/>
            <person name="Wu L."/>
            <person name="Ma J."/>
        </authorList>
    </citation>
    <scope>NUCLEOTIDE SEQUENCE [LARGE SCALE GENOMIC DNA]</scope>
    <source>
        <strain evidence="9">CCUG 58412</strain>
    </source>
</reference>
<protein>
    <submittedName>
        <fullName evidence="8">DoxX family protein</fullName>
    </submittedName>
</protein>
<dbReference type="InterPro" id="IPR051907">
    <property type="entry name" value="DoxX-like_oxidoreductase"/>
</dbReference>
<gene>
    <name evidence="8" type="ORF">ACFQ1Z_09445</name>
</gene>
<evidence type="ECO:0000313" key="8">
    <source>
        <dbReference type="EMBL" id="MFD0913767.1"/>
    </source>
</evidence>
<dbReference type="PANTHER" id="PTHR33452:SF1">
    <property type="entry name" value="INNER MEMBRANE PROTEIN YPHA-RELATED"/>
    <property type="match status" value="1"/>
</dbReference>
<dbReference type="InterPro" id="IPR032808">
    <property type="entry name" value="DoxX"/>
</dbReference>
<proteinExistence type="inferred from homology"/>
<keyword evidence="6 7" id="KW-0472">Membrane</keyword>
<keyword evidence="9" id="KW-1185">Reference proteome</keyword>
<accession>A0ABW3FBF6</accession>
<feature type="transmembrane region" description="Helical" evidence="7">
    <location>
        <begin position="97"/>
        <end position="116"/>
    </location>
</feature>
<dbReference type="EMBL" id="JBHTKB010000001">
    <property type="protein sequence ID" value="MFD0913767.1"/>
    <property type="molecule type" value="Genomic_DNA"/>
</dbReference>
<feature type="transmembrane region" description="Helical" evidence="7">
    <location>
        <begin position="128"/>
        <end position="145"/>
    </location>
</feature>
<comment type="similarity">
    <text evidence="2">Belongs to the DoxX family.</text>
</comment>
<feature type="transmembrane region" description="Helical" evidence="7">
    <location>
        <begin position="70"/>
        <end position="90"/>
    </location>
</feature>
<evidence type="ECO:0000256" key="1">
    <source>
        <dbReference type="ARBA" id="ARBA00004651"/>
    </source>
</evidence>
<evidence type="ECO:0000256" key="3">
    <source>
        <dbReference type="ARBA" id="ARBA00022475"/>
    </source>
</evidence>
<name>A0ABW3FBF6_9PROT</name>
<sequence>MNSLHSWHAKLIAGIRDPYLSDLGLLALRLWAGQEFLLAGYTKLSGGIHAPEWFSGLSFPGPLALLPADLNWVMAGTGEIVFGLAILIGFYSRLAALGLLFITFVAIYTVHFDLGWAGWNQIDTDAGLGFKVPLMLALMLFTILTQGSGRYSVQESSP</sequence>
<dbReference type="Pfam" id="PF07681">
    <property type="entry name" value="DoxX"/>
    <property type="match status" value="1"/>
</dbReference>
<evidence type="ECO:0000313" key="9">
    <source>
        <dbReference type="Proteomes" id="UP001597128"/>
    </source>
</evidence>
<dbReference type="Proteomes" id="UP001597128">
    <property type="component" value="Unassembled WGS sequence"/>
</dbReference>
<dbReference type="RefSeq" id="WP_379057134.1">
    <property type="nucleotide sequence ID" value="NZ_JBHTKB010000001.1"/>
</dbReference>
<evidence type="ECO:0000256" key="2">
    <source>
        <dbReference type="ARBA" id="ARBA00006679"/>
    </source>
</evidence>
<evidence type="ECO:0000256" key="7">
    <source>
        <dbReference type="SAM" id="Phobius"/>
    </source>
</evidence>
<dbReference type="PANTHER" id="PTHR33452">
    <property type="entry name" value="OXIDOREDUCTASE CATD-RELATED"/>
    <property type="match status" value="1"/>
</dbReference>
<comment type="caution">
    <text evidence="8">The sequence shown here is derived from an EMBL/GenBank/DDBJ whole genome shotgun (WGS) entry which is preliminary data.</text>
</comment>
<keyword evidence="4 7" id="KW-0812">Transmembrane</keyword>